<feature type="domain" description="Protein FecR C-terminal" evidence="3">
    <location>
        <begin position="304"/>
        <end position="364"/>
    </location>
</feature>
<evidence type="ECO:0000256" key="1">
    <source>
        <dbReference type="SAM" id="Phobius"/>
    </source>
</evidence>
<dbReference type="InterPro" id="IPR006860">
    <property type="entry name" value="FecR"/>
</dbReference>
<reference evidence="4 5" key="1">
    <citation type="submission" date="2018-05" db="EMBL/GenBank/DDBJ databases">
        <title>Chitinophaga sp. K3CV102501T nov., isolated from isolated from a monsoon evergreen broad-leaved forest soil.</title>
        <authorList>
            <person name="Lv Y."/>
        </authorList>
    </citation>
    <scope>NUCLEOTIDE SEQUENCE [LARGE SCALE GENOMIC DNA]</scope>
    <source>
        <strain evidence="4 5">GDMCC 1.1325</strain>
    </source>
</reference>
<feature type="transmembrane region" description="Helical" evidence="1">
    <location>
        <begin position="82"/>
        <end position="100"/>
    </location>
</feature>
<dbReference type="Gene3D" id="3.55.50.30">
    <property type="match status" value="1"/>
</dbReference>
<name>A0A365XRC2_9BACT</name>
<protein>
    <recommendedName>
        <fullName evidence="6">FecR family protein</fullName>
    </recommendedName>
</protein>
<gene>
    <name evidence="4" type="ORF">DF182_20370</name>
</gene>
<dbReference type="RefSeq" id="WP_113617648.1">
    <property type="nucleotide sequence ID" value="NZ_QFFJ01000002.1"/>
</dbReference>
<dbReference type="Pfam" id="PF16344">
    <property type="entry name" value="FecR_C"/>
    <property type="match status" value="1"/>
</dbReference>
<keyword evidence="1" id="KW-0812">Transmembrane</keyword>
<dbReference type="Proteomes" id="UP000253410">
    <property type="component" value="Unassembled WGS sequence"/>
</dbReference>
<organism evidence="4 5">
    <name type="scientific">Chitinophaga flava</name>
    <dbReference type="NCBI Taxonomy" id="2259036"/>
    <lineage>
        <taxon>Bacteria</taxon>
        <taxon>Pseudomonadati</taxon>
        <taxon>Bacteroidota</taxon>
        <taxon>Chitinophagia</taxon>
        <taxon>Chitinophagales</taxon>
        <taxon>Chitinophagaceae</taxon>
        <taxon>Chitinophaga</taxon>
    </lineage>
</organism>
<evidence type="ECO:0000313" key="5">
    <source>
        <dbReference type="Proteomes" id="UP000253410"/>
    </source>
</evidence>
<dbReference type="PANTHER" id="PTHR30273:SF2">
    <property type="entry name" value="PROTEIN FECR"/>
    <property type="match status" value="1"/>
</dbReference>
<sequence>MDYEKIRELTFDELLGTISDEEKALLYNAIEADSQARSIWESIHGDRSRLLADASESFAQHPVEEVLTNLHQRSRLRYIRKACSIAAACLLAITGSWYLLRHNTTNEHQPVAALGNNMDSTIRLVTADGKTIDLSADSSGIQIGHTVLNNTHQTLSFDARHQTGSGMNTLTVPRGKDYNLLLADGTQVQLNAGTTISFPFSFNGSKREVTVNGEAYFQIAAKADQPFIVHLPGNTISVLGTAFNINTYDSGSIKVALVEGAVKVASSRQNEILKPGFEITSSHTGMTTAAFDPDKVLSWRTGVYTFENASLQELAPVILRWYGITVMMDNQRVSSRRFFGIIDRNQPLQAFLHNLEAADGVKSHYDQNGILHFE</sequence>
<proteinExistence type="predicted"/>
<feature type="domain" description="FecR protein" evidence="2">
    <location>
        <begin position="170"/>
        <end position="263"/>
    </location>
</feature>
<dbReference type="OrthoDB" id="643697at2"/>
<dbReference type="InterPro" id="IPR032508">
    <property type="entry name" value="FecR_C"/>
</dbReference>
<dbReference type="PANTHER" id="PTHR30273">
    <property type="entry name" value="PERIPLASMIC SIGNAL SENSOR AND SIGMA FACTOR ACTIVATOR FECR-RELATED"/>
    <property type="match status" value="1"/>
</dbReference>
<dbReference type="GO" id="GO:0016989">
    <property type="term" value="F:sigma factor antagonist activity"/>
    <property type="evidence" value="ECO:0007669"/>
    <property type="project" value="TreeGrafter"/>
</dbReference>
<keyword evidence="5" id="KW-1185">Reference proteome</keyword>
<dbReference type="EMBL" id="QFFJ01000002">
    <property type="protein sequence ID" value="RBL88907.1"/>
    <property type="molecule type" value="Genomic_DNA"/>
</dbReference>
<keyword evidence="1" id="KW-0472">Membrane</keyword>
<evidence type="ECO:0000313" key="4">
    <source>
        <dbReference type="EMBL" id="RBL88907.1"/>
    </source>
</evidence>
<comment type="caution">
    <text evidence="4">The sequence shown here is derived from an EMBL/GenBank/DDBJ whole genome shotgun (WGS) entry which is preliminary data.</text>
</comment>
<evidence type="ECO:0000259" key="3">
    <source>
        <dbReference type="Pfam" id="PF16344"/>
    </source>
</evidence>
<dbReference type="Gene3D" id="2.60.120.1440">
    <property type="match status" value="1"/>
</dbReference>
<keyword evidence="1" id="KW-1133">Transmembrane helix</keyword>
<evidence type="ECO:0000259" key="2">
    <source>
        <dbReference type="Pfam" id="PF04773"/>
    </source>
</evidence>
<accession>A0A365XRC2</accession>
<dbReference type="InterPro" id="IPR012373">
    <property type="entry name" value="Ferrdict_sens_TM"/>
</dbReference>
<dbReference type="AlphaFoldDB" id="A0A365XRC2"/>
<dbReference type="Pfam" id="PF04773">
    <property type="entry name" value="FecR"/>
    <property type="match status" value="1"/>
</dbReference>
<dbReference type="PIRSF" id="PIRSF018266">
    <property type="entry name" value="FecR"/>
    <property type="match status" value="1"/>
</dbReference>
<evidence type="ECO:0008006" key="6">
    <source>
        <dbReference type="Google" id="ProtNLM"/>
    </source>
</evidence>